<dbReference type="Proteomes" id="UP000318815">
    <property type="component" value="Unassembled WGS sequence"/>
</dbReference>
<dbReference type="RefSeq" id="WP_146304967.1">
    <property type="nucleotide sequence ID" value="NZ_VOHS01000007.1"/>
</dbReference>
<evidence type="ECO:0000313" key="1">
    <source>
        <dbReference type="EMBL" id="TWW00811.1"/>
    </source>
</evidence>
<dbReference type="AlphaFoldDB" id="A0A5C6LU54"/>
<organism evidence="1 2">
    <name type="scientific">Chitinophaga pinensis</name>
    <dbReference type="NCBI Taxonomy" id="79329"/>
    <lineage>
        <taxon>Bacteria</taxon>
        <taxon>Pseudomonadati</taxon>
        <taxon>Bacteroidota</taxon>
        <taxon>Chitinophagia</taxon>
        <taxon>Chitinophagales</taxon>
        <taxon>Chitinophagaceae</taxon>
        <taxon>Chitinophaga</taxon>
    </lineage>
</organism>
<evidence type="ECO:0000313" key="2">
    <source>
        <dbReference type="Proteomes" id="UP000318815"/>
    </source>
</evidence>
<proteinExistence type="predicted"/>
<name>A0A5C6LU54_9BACT</name>
<reference evidence="1 2" key="1">
    <citation type="submission" date="2019-08" db="EMBL/GenBank/DDBJ databases">
        <title>Whole genome sequencing of chitin degrading bacteria Chitinophaga pinensis YS16.</title>
        <authorList>
            <person name="Singh R.P."/>
            <person name="Manchanda G."/>
            <person name="Maurya I.K."/>
            <person name="Joshi N.K."/>
            <person name="Srivastava A.K."/>
        </authorList>
    </citation>
    <scope>NUCLEOTIDE SEQUENCE [LARGE SCALE GENOMIC DNA]</scope>
    <source>
        <strain evidence="1 2">YS-16</strain>
    </source>
</reference>
<accession>A0A5C6LU54</accession>
<keyword evidence="2" id="KW-1185">Reference proteome</keyword>
<protein>
    <submittedName>
        <fullName evidence="1">Uncharacterized protein</fullName>
    </submittedName>
</protein>
<dbReference type="EMBL" id="VOHS01000007">
    <property type="protein sequence ID" value="TWW00811.1"/>
    <property type="molecule type" value="Genomic_DNA"/>
</dbReference>
<sequence>MLKSRMNQFVATYFNNGNPGYLSRPAQLSSGGSVTTVATIDNRELKNSDGLLQISSFGSIDNIDPLSTSQDDLVMVFGDERDQHQELVLFDQAFSQSNVTFRIDMQLQPAAISYEGICTLFFSTGEVKTLYVYLPDVNENNFTAIRFKNTKRSNSDVQTIVRAFNVVLIK</sequence>
<gene>
    <name evidence="1" type="ORF">FEF09_09970</name>
</gene>
<dbReference type="OrthoDB" id="656987at2"/>
<comment type="caution">
    <text evidence="1">The sequence shown here is derived from an EMBL/GenBank/DDBJ whole genome shotgun (WGS) entry which is preliminary data.</text>
</comment>